<dbReference type="AlphaFoldDB" id="A0A9D9DN62"/>
<dbReference type="Pfam" id="PF01261">
    <property type="entry name" value="AP_endonuc_2"/>
    <property type="match status" value="1"/>
</dbReference>
<dbReference type="EMBL" id="JADIND010000095">
    <property type="protein sequence ID" value="MBO8430638.1"/>
    <property type="molecule type" value="Genomic_DNA"/>
</dbReference>
<evidence type="ECO:0000259" key="1">
    <source>
        <dbReference type="Pfam" id="PF01261"/>
    </source>
</evidence>
<dbReference type="GO" id="GO:0006284">
    <property type="term" value="P:base-excision repair"/>
    <property type="evidence" value="ECO:0007669"/>
    <property type="project" value="TreeGrafter"/>
</dbReference>
<reference evidence="2" key="1">
    <citation type="submission" date="2020-10" db="EMBL/GenBank/DDBJ databases">
        <authorList>
            <person name="Gilroy R."/>
        </authorList>
    </citation>
    <scope>NUCLEOTIDE SEQUENCE</scope>
    <source>
        <strain evidence="2">10192</strain>
    </source>
</reference>
<dbReference type="PANTHER" id="PTHR21445">
    <property type="entry name" value="ENDONUCLEASE IV ENDODEOXYRIBONUCLEASE IV"/>
    <property type="match status" value="1"/>
</dbReference>
<dbReference type="GO" id="GO:0003906">
    <property type="term" value="F:DNA-(apurinic or apyrimidinic site) endonuclease activity"/>
    <property type="evidence" value="ECO:0007669"/>
    <property type="project" value="TreeGrafter"/>
</dbReference>
<dbReference type="InterPro" id="IPR001719">
    <property type="entry name" value="AP_endonuc_2"/>
</dbReference>
<dbReference type="SUPFAM" id="SSF51658">
    <property type="entry name" value="Xylose isomerase-like"/>
    <property type="match status" value="1"/>
</dbReference>
<feature type="domain" description="Xylose isomerase-like TIM barrel" evidence="1">
    <location>
        <begin position="14"/>
        <end position="253"/>
    </location>
</feature>
<proteinExistence type="predicted"/>
<comment type="caution">
    <text evidence="2">The sequence shown here is derived from an EMBL/GenBank/DDBJ whole genome shotgun (WGS) entry which is preliminary data.</text>
</comment>
<dbReference type="GO" id="GO:0003677">
    <property type="term" value="F:DNA binding"/>
    <property type="evidence" value="ECO:0007669"/>
    <property type="project" value="InterPro"/>
</dbReference>
<evidence type="ECO:0000313" key="2">
    <source>
        <dbReference type="EMBL" id="MBO8430638.1"/>
    </source>
</evidence>
<dbReference type="FunFam" id="3.20.20.150:FF:000017">
    <property type="entry name" value="Endonuclease IV related protein"/>
    <property type="match status" value="1"/>
</dbReference>
<dbReference type="GO" id="GO:0008081">
    <property type="term" value="F:phosphoric diester hydrolase activity"/>
    <property type="evidence" value="ECO:0007669"/>
    <property type="project" value="TreeGrafter"/>
</dbReference>
<sequence>MPLTTGKGSYGRAFEILEELGLDGMELEFVHGVRMSEETRKLVNNKRKEKNLILTAHAPFYINLNSPEEEKIEASVQRIIETGVAAYAAGAFSITFHAAYYMKSDKEDVYQKIKSKVEIISELFKNEGINVWIRPETTGKATQWGDLEEIIRLSKEINNVLPCVDFSHLHARTAGGFNTYDDFCKILEKMGKEIGSYALDNFHGHLAGIDYGDKGEKKHLNLEESDMNYKDLMKALKEFNVKGALVCESPNIEDDAVLMKKFYESL</sequence>
<organism evidence="2 3">
    <name type="scientific">Candidatus Scatousia excrementipullorum</name>
    <dbReference type="NCBI Taxonomy" id="2840936"/>
    <lineage>
        <taxon>Bacteria</taxon>
        <taxon>Candidatus Scatousia</taxon>
    </lineage>
</organism>
<dbReference type="InterPro" id="IPR036237">
    <property type="entry name" value="Xyl_isomerase-like_sf"/>
</dbReference>
<dbReference type="SMART" id="SM00518">
    <property type="entry name" value="AP2Ec"/>
    <property type="match status" value="1"/>
</dbReference>
<dbReference type="Gene3D" id="3.20.20.150">
    <property type="entry name" value="Divalent-metal-dependent TIM barrel enzymes"/>
    <property type="match status" value="1"/>
</dbReference>
<reference evidence="2" key="2">
    <citation type="journal article" date="2021" name="PeerJ">
        <title>Extensive microbial diversity within the chicken gut microbiome revealed by metagenomics and culture.</title>
        <authorList>
            <person name="Gilroy R."/>
            <person name="Ravi A."/>
            <person name="Getino M."/>
            <person name="Pursley I."/>
            <person name="Horton D.L."/>
            <person name="Alikhan N.F."/>
            <person name="Baker D."/>
            <person name="Gharbi K."/>
            <person name="Hall N."/>
            <person name="Watson M."/>
            <person name="Adriaenssens E.M."/>
            <person name="Foster-Nyarko E."/>
            <person name="Jarju S."/>
            <person name="Secka A."/>
            <person name="Antonio M."/>
            <person name="Oren A."/>
            <person name="Chaudhuri R.R."/>
            <person name="La Ragione R."/>
            <person name="Hildebrand F."/>
            <person name="Pallen M.J."/>
        </authorList>
    </citation>
    <scope>NUCLEOTIDE SEQUENCE</scope>
    <source>
        <strain evidence="2">10192</strain>
    </source>
</reference>
<accession>A0A9D9DN62</accession>
<dbReference type="Proteomes" id="UP000823632">
    <property type="component" value="Unassembled WGS sequence"/>
</dbReference>
<gene>
    <name evidence="2" type="ORF">IAC76_04560</name>
</gene>
<evidence type="ECO:0000313" key="3">
    <source>
        <dbReference type="Proteomes" id="UP000823632"/>
    </source>
</evidence>
<dbReference type="GO" id="GO:0008270">
    <property type="term" value="F:zinc ion binding"/>
    <property type="evidence" value="ECO:0007669"/>
    <property type="project" value="InterPro"/>
</dbReference>
<dbReference type="InterPro" id="IPR013022">
    <property type="entry name" value="Xyl_isomerase-like_TIM-brl"/>
</dbReference>
<protein>
    <submittedName>
        <fullName evidence="2">TIM barrel protein</fullName>
    </submittedName>
</protein>
<dbReference type="PANTHER" id="PTHR21445:SF0">
    <property type="entry name" value="APURINIC-APYRIMIDINIC ENDONUCLEASE"/>
    <property type="match status" value="1"/>
</dbReference>
<name>A0A9D9DN62_9BACT</name>